<dbReference type="Proteomes" id="UP000504636">
    <property type="component" value="Unplaced"/>
</dbReference>
<reference evidence="1 3" key="1">
    <citation type="journal article" date="2020" name="Stud. Mycol.">
        <title>101 Dothideomycetes genomes: a test case for predicting lifestyles and emergence of pathogens.</title>
        <authorList>
            <person name="Haridas S."/>
            <person name="Albert R."/>
            <person name="Binder M."/>
            <person name="Bloem J."/>
            <person name="Labutti K."/>
            <person name="Salamov A."/>
            <person name="Andreopoulos B."/>
            <person name="Baker S."/>
            <person name="Barry K."/>
            <person name="Bills G."/>
            <person name="Bluhm B."/>
            <person name="Cannon C."/>
            <person name="Castanera R."/>
            <person name="Culley D."/>
            <person name="Daum C."/>
            <person name="Ezra D."/>
            <person name="Gonzalez J."/>
            <person name="Henrissat B."/>
            <person name="Kuo A."/>
            <person name="Liang C."/>
            <person name="Lipzen A."/>
            <person name="Lutzoni F."/>
            <person name="Magnuson J."/>
            <person name="Mondo S."/>
            <person name="Nolan M."/>
            <person name="Ohm R."/>
            <person name="Pangilinan J."/>
            <person name="Park H.-J."/>
            <person name="Ramirez L."/>
            <person name="Alfaro M."/>
            <person name="Sun H."/>
            <person name="Tritt A."/>
            <person name="Yoshinaga Y."/>
            <person name="Zwiers L.-H."/>
            <person name="Turgeon B."/>
            <person name="Goodwin S."/>
            <person name="Spatafora J."/>
            <person name="Crous P."/>
            <person name="Grigoriev I."/>
        </authorList>
    </citation>
    <scope>NUCLEOTIDE SEQUENCE</scope>
    <source>
        <strain evidence="1 3">CBS 304.34</strain>
    </source>
</reference>
<reference evidence="3" key="3">
    <citation type="submission" date="2025-04" db="UniProtKB">
        <authorList>
            <consortium name="RefSeq"/>
        </authorList>
    </citation>
    <scope>IDENTIFICATION</scope>
    <source>
        <strain evidence="3">CBS 304.34</strain>
    </source>
</reference>
<evidence type="ECO:0000313" key="2">
    <source>
        <dbReference type="Proteomes" id="UP000504636"/>
    </source>
</evidence>
<dbReference type="OrthoDB" id="5272396at2759"/>
<name>A0A6A6Y5J1_9PEZI</name>
<proteinExistence type="predicted"/>
<accession>A0A6A6Y5J1</accession>
<sequence length="260" mass="29635">MADSNREDGAVEPDPEDYLFEIKWDTESDNHAAVPEPNVNSAAITQQFREEGLKWKPSQKADPDRISFLDLALEIRNMVYREALAKEPELPNYALFAVCRQTQAEGQAIYYSTNTFMAKKYMVLVEGDMTSSEITLDEALEVCTRFDGPVSAAVNGAIKIIGNAFPKVKHVQLKLKCIFLDRAARWDRLDLNTLLMDQAVKILAQEIGENALPNWFHFELASHEESFWIPVWKELKKRCKEANVSVHQLHLSHVNGREDL</sequence>
<dbReference type="RefSeq" id="XP_033571040.1">
    <property type="nucleotide sequence ID" value="XM_033728503.1"/>
</dbReference>
<reference evidence="3" key="2">
    <citation type="submission" date="2020-04" db="EMBL/GenBank/DDBJ databases">
        <authorList>
            <consortium name="NCBI Genome Project"/>
        </authorList>
    </citation>
    <scope>NUCLEOTIDE SEQUENCE</scope>
    <source>
        <strain evidence="3">CBS 304.34</strain>
    </source>
</reference>
<keyword evidence="2" id="KW-1185">Reference proteome</keyword>
<organism evidence="1">
    <name type="scientific">Mytilinidion resinicola</name>
    <dbReference type="NCBI Taxonomy" id="574789"/>
    <lineage>
        <taxon>Eukaryota</taxon>
        <taxon>Fungi</taxon>
        <taxon>Dikarya</taxon>
        <taxon>Ascomycota</taxon>
        <taxon>Pezizomycotina</taxon>
        <taxon>Dothideomycetes</taxon>
        <taxon>Pleosporomycetidae</taxon>
        <taxon>Mytilinidiales</taxon>
        <taxon>Mytilinidiaceae</taxon>
        <taxon>Mytilinidion</taxon>
    </lineage>
</organism>
<dbReference type="EMBL" id="MU003715">
    <property type="protein sequence ID" value="KAF2804076.1"/>
    <property type="molecule type" value="Genomic_DNA"/>
</dbReference>
<gene>
    <name evidence="1 3" type="ORF">BDZ99DRAFT_575727</name>
</gene>
<dbReference type="GeneID" id="54469396"/>
<evidence type="ECO:0000313" key="1">
    <source>
        <dbReference type="EMBL" id="KAF2804076.1"/>
    </source>
</evidence>
<evidence type="ECO:0000313" key="3">
    <source>
        <dbReference type="RefSeq" id="XP_033571040.1"/>
    </source>
</evidence>
<dbReference type="AlphaFoldDB" id="A0A6A6Y5J1"/>
<protein>
    <submittedName>
        <fullName evidence="1 3">Uncharacterized protein</fullName>
    </submittedName>
</protein>